<dbReference type="EMBL" id="LO017727">
    <property type="protein sequence ID" value="CRH07330.1"/>
    <property type="molecule type" value="Genomic_DNA"/>
</dbReference>
<keyword evidence="2" id="KW-0472">Membrane</keyword>
<dbReference type="AlphaFoldDB" id="A0A1S7LKE5"/>
<feature type="transmembrane region" description="Helical" evidence="2">
    <location>
        <begin position="17"/>
        <end position="37"/>
    </location>
</feature>
<name>A0A1S7LKE5_MAGMO</name>
<gene>
    <name evidence="3" type="ORF">MAGMO_3190</name>
</gene>
<evidence type="ECO:0000313" key="3">
    <source>
        <dbReference type="EMBL" id="CRH07330.1"/>
    </source>
</evidence>
<evidence type="ECO:0000256" key="2">
    <source>
        <dbReference type="SAM" id="Phobius"/>
    </source>
</evidence>
<keyword evidence="2" id="KW-0812">Transmembrane</keyword>
<sequence>MVAGLCMVDLRTPVAQVWLGVTVMLLLTGLTLFPPLADYSTDDSDHPFVIIQQKLLPSLYWQNRLRHQEHRLLLKRADFELAKKSYRHAVRQRREKILQLRKKAVAENRRATTVHRTIIKQSRDQFRQLREALRLANDAMQEAAKRLQQLQMQRLIALGNTGLDQNGSSNGMMDNNR</sequence>
<organism evidence="3">
    <name type="scientific">Magnetococcus massalia (strain MO-1)</name>
    <dbReference type="NCBI Taxonomy" id="451514"/>
    <lineage>
        <taxon>Bacteria</taxon>
        <taxon>Pseudomonadati</taxon>
        <taxon>Pseudomonadota</taxon>
        <taxon>Magnetococcia</taxon>
        <taxon>Magnetococcales</taxon>
        <taxon>Magnetococcaceae</taxon>
        <taxon>Magnetococcus</taxon>
    </lineage>
</organism>
<accession>A0A1S7LKE5</accession>
<feature type="coiled-coil region" evidence="1">
    <location>
        <begin position="119"/>
        <end position="153"/>
    </location>
</feature>
<reference evidence="3" key="1">
    <citation type="submission" date="2015-04" db="EMBL/GenBank/DDBJ databases">
        <authorList>
            <person name="Syromyatnikov M.Y."/>
            <person name="Popov V.N."/>
        </authorList>
    </citation>
    <scope>NUCLEOTIDE SEQUENCE</scope>
    <source>
        <strain evidence="3">MO-1</strain>
    </source>
</reference>
<keyword evidence="1" id="KW-0175">Coiled coil</keyword>
<evidence type="ECO:0000256" key="1">
    <source>
        <dbReference type="SAM" id="Coils"/>
    </source>
</evidence>
<protein>
    <submittedName>
        <fullName evidence="3">Uncharacterized protein</fullName>
    </submittedName>
</protein>
<proteinExistence type="predicted"/>
<keyword evidence="2" id="KW-1133">Transmembrane helix</keyword>